<dbReference type="Proteomes" id="UP000325684">
    <property type="component" value="Unassembled WGS sequence"/>
</dbReference>
<dbReference type="EMBL" id="VCMV01000003">
    <property type="protein sequence ID" value="KAB0269055.1"/>
    <property type="molecule type" value="Genomic_DNA"/>
</dbReference>
<dbReference type="AlphaFoldDB" id="A0A5N3PHC4"/>
<dbReference type="NCBIfam" id="TIGR01539">
    <property type="entry name" value="portal_lambda"/>
    <property type="match status" value="1"/>
</dbReference>
<evidence type="ECO:0000313" key="2">
    <source>
        <dbReference type="EMBL" id="KAB0269055.1"/>
    </source>
</evidence>
<keyword evidence="3" id="KW-1185">Reference proteome</keyword>
<evidence type="ECO:0000256" key="1">
    <source>
        <dbReference type="SAM" id="MobiDB-lite"/>
    </source>
</evidence>
<protein>
    <submittedName>
        <fullName evidence="2">Phage portal protein</fullName>
    </submittedName>
</protein>
<organism evidence="2 3">
    <name type="scientific">Microvirga brassicacearum</name>
    <dbReference type="NCBI Taxonomy" id="2580413"/>
    <lineage>
        <taxon>Bacteria</taxon>
        <taxon>Pseudomonadati</taxon>
        <taxon>Pseudomonadota</taxon>
        <taxon>Alphaproteobacteria</taxon>
        <taxon>Hyphomicrobiales</taxon>
        <taxon>Methylobacteriaceae</taxon>
        <taxon>Microvirga</taxon>
    </lineage>
</organism>
<dbReference type="GO" id="GO:0019068">
    <property type="term" value="P:virion assembly"/>
    <property type="evidence" value="ECO:0007669"/>
    <property type="project" value="InterPro"/>
</dbReference>
<gene>
    <name evidence="2" type="ORF">FEZ63_02810</name>
</gene>
<dbReference type="Pfam" id="PF05136">
    <property type="entry name" value="Phage_portal_2"/>
    <property type="match status" value="1"/>
</dbReference>
<reference evidence="2 3" key="1">
    <citation type="journal article" date="2019" name="Microorganisms">
        <title>Genome Insights into the Novel Species Microvirga brassicacearum, a Rapeseed Endophyte with Biotechnological Potential.</title>
        <authorList>
            <person name="Jimenez-Gomez A."/>
            <person name="Saati-Santamaria Z."/>
            <person name="Igual J.M."/>
            <person name="Rivas R."/>
            <person name="Mateos P.F."/>
            <person name="Garcia-Fraile P."/>
        </authorList>
    </citation>
    <scope>NUCLEOTIDE SEQUENCE [LARGE SCALE GENOMIC DNA]</scope>
    <source>
        <strain evidence="2 3">CDVBN77</strain>
    </source>
</reference>
<dbReference type="InterPro" id="IPR006429">
    <property type="entry name" value="Phage_lambda_portal"/>
</dbReference>
<accession>A0A5N3PHC4</accession>
<feature type="compositionally biased region" description="Basic and acidic residues" evidence="1">
    <location>
        <begin position="502"/>
        <end position="527"/>
    </location>
</feature>
<sequence length="569" mass="63292">MKAPMLIDTSGRPLINQSKPQSAYFRQNKSPFLSTWKPVLREGSDDVRAGWQLAAARAIDAIQNNGFMSGIVDASAASVVGQGLQLASRPDGEALGWSETYKEEWAAKVEREFRAWANVPMEVDGGARMTFYQMQIAAYKCWMFYGEILAMLPMRRRQAGGSLTKILLLPPSRIADETEEYNRLVHGVRMDDLGAPIAYRIRQKSQFGYEVSKEFRARDRDGRPNVLHIFDPSIASPRGISPLAPVLKVCQQVDQLADATIAAALLQTMFAATIQNQTSGLAGFSGLLTEEEQAGGKTLDMDVFMDAQNAWYDSNGLNLNTHGRIAHLFPNDKLEFHEAKHPSENYDNFAGWLMREIARCAGLTYEEATMDFRSATYSSVRMGTAQIWPIVLNRRTNIVNPFSQAGFEAWLEEKIGEGRIPFPGGLEAFFRNKAAACGAWWNGPAAPQADDLKTARAHQTLKDMGATTLEAVSASYGRDWRDDMKQRARERDFALKLGLPDPHADPLEKKAEFSRAEQGDDADKSDDPSFAPDNPGSKRSRSALNLMGYGRRKPDAADLEFEAEWAKED</sequence>
<feature type="region of interest" description="Disordered" evidence="1">
    <location>
        <begin position="497"/>
        <end position="553"/>
    </location>
</feature>
<comment type="caution">
    <text evidence="2">The sequence shown here is derived from an EMBL/GenBank/DDBJ whole genome shotgun (WGS) entry which is preliminary data.</text>
</comment>
<dbReference type="OrthoDB" id="9770450at2"/>
<name>A0A5N3PHC4_9HYPH</name>
<evidence type="ECO:0000313" key="3">
    <source>
        <dbReference type="Proteomes" id="UP000325684"/>
    </source>
</evidence>
<dbReference type="GO" id="GO:0005198">
    <property type="term" value="F:structural molecule activity"/>
    <property type="evidence" value="ECO:0007669"/>
    <property type="project" value="InterPro"/>
</dbReference>
<proteinExistence type="predicted"/>